<dbReference type="InterPro" id="IPR011990">
    <property type="entry name" value="TPR-like_helical_dom_sf"/>
</dbReference>
<dbReference type="PANTHER" id="PTHR44200">
    <property type="entry name" value="DNAJ HOMOLOG SUBFAMILY C MEMBER 7"/>
    <property type="match status" value="1"/>
</dbReference>
<feature type="compositionally biased region" description="Low complexity" evidence="2">
    <location>
        <begin position="438"/>
        <end position="448"/>
    </location>
</feature>
<keyword evidence="5" id="KW-1185">Reference proteome</keyword>
<feature type="region of interest" description="Disordered" evidence="2">
    <location>
        <begin position="546"/>
        <end position="579"/>
    </location>
</feature>
<dbReference type="PROSITE" id="PS50005">
    <property type="entry name" value="TPR"/>
    <property type="match status" value="1"/>
</dbReference>
<dbReference type="SMART" id="SM00271">
    <property type="entry name" value="DnaJ"/>
    <property type="match status" value="1"/>
</dbReference>
<evidence type="ECO:0000313" key="5">
    <source>
        <dbReference type="Proteomes" id="UP000198341"/>
    </source>
</evidence>
<dbReference type="eggNOG" id="KOG0714">
    <property type="taxonomic scope" value="Eukaryota"/>
</dbReference>
<dbReference type="eggNOG" id="KOG1124">
    <property type="taxonomic scope" value="Eukaryota"/>
</dbReference>
<dbReference type="PROSITE" id="PS50076">
    <property type="entry name" value="DNAJ_2"/>
    <property type="match status" value="1"/>
</dbReference>
<dbReference type="SMART" id="SM00028">
    <property type="entry name" value="TPR"/>
    <property type="match status" value="3"/>
</dbReference>
<proteinExistence type="predicted"/>
<dbReference type="InterPro" id="IPR036869">
    <property type="entry name" value="J_dom_sf"/>
</dbReference>
<dbReference type="OrthoDB" id="445556at2759"/>
<evidence type="ECO:0000313" key="4">
    <source>
        <dbReference type="EMBL" id="CCO15817.1"/>
    </source>
</evidence>
<feature type="region of interest" description="Disordered" evidence="2">
    <location>
        <begin position="423"/>
        <end position="471"/>
    </location>
</feature>
<evidence type="ECO:0000256" key="2">
    <source>
        <dbReference type="SAM" id="MobiDB-lite"/>
    </source>
</evidence>
<dbReference type="EMBL" id="FO082276">
    <property type="protein sequence ID" value="CCO15817.1"/>
    <property type="molecule type" value="Genomic_DNA"/>
</dbReference>
<gene>
    <name evidence="4" type="ORF">Bathy03g05360</name>
</gene>
<dbReference type="GeneID" id="19017073"/>
<accession>K8ECP9</accession>
<evidence type="ECO:0000259" key="3">
    <source>
        <dbReference type="PROSITE" id="PS50076"/>
    </source>
</evidence>
<sequence>MDPIEAGEIYRMEKYKDFVFQAKKVGTFDTPQVQRMLKQMRKLTVELAEIAGKEKEEEEKTFEKTSSVIDRDAKKEWWKDGEYDEKKADEANDLGSKCLKTAKERKNGTKNQRREDHEHAFEAYTEAIRLEPKKAVYFANRAFCALKLERYVIAAEDCDNALKLDPKYEKALTRGAKAQMKLNNETKAIEMYEFILRHIDQTHAEATKGREEARALLKSKTERANKQNEATRKGELRKPLFDEAEFLKRNAEKNAENLIASEEMLRQILTTSTSPFENNARFEYVENCIKCQRVLLALDECENKLPRDSIDRLYLLAECKWRVNDVSGALRCLEASSLEHECDEELLKHSQKCKTLANRLRELETISESIESLSDQEEYQLCVEKCDYVLEQLSMGRQPTRFRANILVARASSLVGILTYSRGASSGTSSGSEEDDAFSSGSDSESSSTVLNERGFEYSSTNAGETNREKLDRNRLAKTALKSAKEALLLHANNVEAHVISHDIYLLGNKRMKAFESIRLAQMLSPEDPIIARKVQKLAKLVSAMNRKTPGKKKGRYGSDVDLNDDDDNDKDDDIGESSKTPKLYQLLDCRQTARPKQIAKAYKTQAMKWHPDKQHHSKDEAAKLQQAETRFKQIAFAFSILSDKKKRAEYDEDNTKYDQML</sequence>
<dbReference type="SUPFAM" id="SSF48452">
    <property type="entry name" value="TPR-like"/>
    <property type="match status" value="1"/>
</dbReference>
<feature type="domain" description="J" evidence="3">
    <location>
        <begin position="583"/>
        <end position="655"/>
    </location>
</feature>
<dbReference type="Pfam" id="PF00226">
    <property type="entry name" value="DnaJ"/>
    <property type="match status" value="1"/>
</dbReference>
<dbReference type="KEGG" id="bpg:Bathy03g05360"/>
<dbReference type="InterPro" id="IPR001623">
    <property type="entry name" value="DnaJ_domain"/>
</dbReference>
<dbReference type="Gene3D" id="1.25.40.10">
    <property type="entry name" value="Tetratricopeptide repeat domain"/>
    <property type="match status" value="1"/>
</dbReference>
<dbReference type="Gene3D" id="1.10.287.110">
    <property type="entry name" value="DnaJ domain"/>
    <property type="match status" value="1"/>
</dbReference>
<dbReference type="STRING" id="41875.K8ECP9"/>
<dbReference type="SUPFAM" id="SSF46565">
    <property type="entry name" value="Chaperone J-domain"/>
    <property type="match status" value="1"/>
</dbReference>
<dbReference type="Proteomes" id="UP000198341">
    <property type="component" value="Chromosome 3"/>
</dbReference>
<keyword evidence="1" id="KW-0802">TPR repeat</keyword>
<feature type="compositionally biased region" description="Acidic residues" evidence="2">
    <location>
        <begin position="562"/>
        <end position="576"/>
    </location>
</feature>
<dbReference type="RefSeq" id="XP_007514380.1">
    <property type="nucleotide sequence ID" value="XM_007514318.1"/>
</dbReference>
<dbReference type="PROSITE" id="PS00636">
    <property type="entry name" value="DNAJ_1"/>
    <property type="match status" value="1"/>
</dbReference>
<dbReference type="InterPro" id="IPR052758">
    <property type="entry name" value="SRC_co-chaperone"/>
</dbReference>
<dbReference type="InterPro" id="IPR018253">
    <property type="entry name" value="DnaJ_domain_CS"/>
</dbReference>
<dbReference type="AlphaFoldDB" id="K8ECP9"/>
<dbReference type="InterPro" id="IPR019734">
    <property type="entry name" value="TPR_rpt"/>
</dbReference>
<feature type="repeat" description="TPR" evidence="1">
    <location>
        <begin position="101"/>
        <end position="134"/>
    </location>
</feature>
<name>K8ECP9_9CHLO</name>
<reference evidence="4 5" key="1">
    <citation type="submission" date="2011-10" db="EMBL/GenBank/DDBJ databases">
        <authorList>
            <person name="Genoscope - CEA"/>
        </authorList>
    </citation>
    <scope>NUCLEOTIDE SEQUENCE [LARGE SCALE GENOMIC DNA]</scope>
    <source>
        <strain evidence="4 5">RCC 1105</strain>
    </source>
</reference>
<organism evidence="4 5">
    <name type="scientific">Bathycoccus prasinos</name>
    <dbReference type="NCBI Taxonomy" id="41875"/>
    <lineage>
        <taxon>Eukaryota</taxon>
        <taxon>Viridiplantae</taxon>
        <taxon>Chlorophyta</taxon>
        <taxon>Mamiellophyceae</taxon>
        <taxon>Mamiellales</taxon>
        <taxon>Bathycoccaceae</taxon>
        <taxon>Bathycoccus</taxon>
    </lineage>
</organism>
<dbReference type="PRINTS" id="PR00625">
    <property type="entry name" value="JDOMAIN"/>
</dbReference>
<dbReference type="CDD" id="cd06257">
    <property type="entry name" value="DnaJ"/>
    <property type="match status" value="1"/>
</dbReference>
<evidence type="ECO:0000256" key="1">
    <source>
        <dbReference type="PROSITE-ProRule" id="PRU00339"/>
    </source>
</evidence>
<protein>
    <submittedName>
        <fullName evidence="4">Unnamed protein product</fullName>
    </submittedName>
</protein>
<dbReference type="PANTHER" id="PTHR44200:SF1">
    <property type="entry name" value="DNAJ HOMOLOG SUBFAMILY C MEMBER 7"/>
    <property type="match status" value="1"/>
</dbReference>